<keyword evidence="1" id="KW-0812">Transmembrane</keyword>
<dbReference type="InterPro" id="IPR052020">
    <property type="entry name" value="Cyclic_di-GMP/3'3'-cGAMP_PDE"/>
</dbReference>
<dbReference type="InterPro" id="IPR037522">
    <property type="entry name" value="HD_GYP_dom"/>
</dbReference>
<dbReference type="SMART" id="SM00471">
    <property type="entry name" value="HDc"/>
    <property type="match status" value="1"/>
</dbReference>
<dbReference type="Proteomes" id="UP000050326">
    <property type="component" value="Unassembled WGS sequence"/>
</dbReference>
<protein>
    <submittedName>
        <fullName evidence="3">Cyclic di-GMP phosphodiesterase response regulator RpfG</fullName>
        <ecNumber evidence="3">3.1.4.52</ecNumber>
    </submittedName>
</protein>
<gene>
    <name evidence="3" type="primary">rpfG_6</name>
    <name evidence="3" type="ORF">OXPF_38440</name>
</gene>
<dbReference type="AlphaFoldDB" id="A0A0P8Y7W1"/>
<dbReference type="OrthoDB" id="9804747at2"/>
<dbReference type="EC" id="3.1.4.52" evidence="3"/>
<dbReference type="Pfam" id="PF13185">
    <property type="entry name" value="GAF_2"/>
    <property type="match status" value="1"/>
</dbReference>
<accession>A0A0P8Y7W1</accession>
<dbReference type="CDD" id="cd00077">
    <property type="entry name" value="HDc"/>
    <property type="match status" value="1"/>
</dbReference>
<dbReference type="PANTHER" id="PTHR45228">
    <property type="entry name" value="CYCLIC DI-GMP PHOSPHODIESTERASE TM_0186-RELATED"/>
    <property type="match status" value="1"/>
</dbReference>
<keyword evidence="1" id="KW-1133">Transmembrane helix</keyword>
<dbReference type="InterPro" id="IPR029016">
    <property type="entry name" value="GAF-like_dom_sf"/>
</dbReference>
<dbReference type="Gene3D" id="3.30.450.40">
    <property type="match status" value="1"/>
</dbReference>
<feature type="domain" description="HD-GYP" evidence="2">
    <location>
        <begin position="287"/>
        <end position="499"/>
    </location>
</feature>
<dbReference type="PANTHER" id="PTHR45228:SF5">
    <property type="entry name" value="CYCLIC DI-GMP PHOSPHODIESTERASE VC_1348-RELATED"/>
    <property type="match status" value="1"/>
</dbReference>
<dbReference type="STRING" id="36849.OXPF_38440"/>
<dbReference type="SUPFAM" id="SSF55781">
    <property type="entry name" value="GAF domain-like"/>
    <property type="match status" value="1"/>
</dbReference>
<dbReference type="Gene3D" id="1.10.3210.10">
    <property type="entry name" value="Hypothetical protein af1432"/>
    <property type="match status" value="1"/>
</dbReference>
<evidence type="ECO:0000256" key="1">
    <source>
        <dbReference type="SAM" id="Phobius"/>
    </source>
</evidence>
<evidence type="ECO:0000313" key="4">
    <source>
        <dbReference type="Proteomes" id="UP000050326"/>
    </source>
</evidence>
<dbReference type="PROSITE" id="PS51832">
    <property type="entry name" value="HD_GYP"/>
    <property type="match status" value="1"/>
</dbReference>
<proteinExistence type="predicted"/>
<name>A0A0P8Y7W1_9CLOT</name>
<reference evidence="3 4" key="1">
    <citation type="submission" date="2015-09" db="EMBL/GenBank/DDBJ databases">
        <title>Genome sequence of Oxobacter pfennigii DSM 3222.</title>
        <authorList>
            <person name="Poehlein A."/>
            <person name="Bengelsdorf F.R."/>
            <person name="Schiel-Bengelsdorf B."/>
            <person name="Duerre P."/>
            <person name="Daniel R."/>
        </authorList>
    </citation>
    <scope>NUCLEOTIDE SEQUENCE [LARGE SCALE GENOMIC DNA]</scope>
    <source>
        <strain evidence="3 4">DSM 3222</strain>
    </source>
</reference>
<feature type="transmembrane region" description="Helical" evidence="1">
    <location>
        <begin position="20"/>
        <end position="38"/>
    </location>
</feature>
<dbReference type="RefSeq" id="WP_054876804.1">
    <property type="nucleotide sequence ID" value="NZ_LKET01000062.1"/>
</dbReference>
<keyword evidence="3" id="KW-0378">Hydrolase</keyword>
<dbReference type="SUPFAM" id="SSF109604">
    <property type="entry name" value="HD-domain/PDEase-like"/>
    <property type="match status" value="1"/>
</dbReference>
<evidence type="ECO:0000313" key="3">
    <source>
        <dbReference type="EMBL" id="KPU42667.1"/>
    </source>
</evidence>
<dbReference type="Pfam" id="PF13487">
    <property type="entry name" value="HD_5"/>
    <property type="match status" value="1"/>
</dbReference>
<dbReference type="EMBL" id="LKET01000062">
    <property type="protein sequence ID" value="KPU42667.1"/>
    <property type="molecule type" value="Genomic_DNA"/>
</dbReference>
<sequence>MEKRNNKSVALMFRRNFLTMILLIILMSIPTFMLLAIGTKNYYGDPENKLFLYIATAVLILTLIVFAYLLISIHDKLPKSMEEDSKIAQSGAAVIMPSMVQKSRETNATVAENEDVFNKFNGLILLIENMNKNVSFKEVLDYIYKSFWEFIPYTYIGIALIGEDGKTVRASYGVTSKYHMNLPKRLLGYKTDIENTSLGRILDSGKERIINDLEEYLADKPKKDYNAVLIEEGIRASITFPLKNNGRNVGIIFFSSNKKNIYKKEHVEFLRTIANSITLCLEKSIFFDDMIIGSIQALARLAEQRDSETGEHIFRMKTYSRVIAELLYEEEKYRNVINVDYINSIERLSPLHDIGKVGIRDDILLKPGKLTRDEFEIMKFHTVYGGWVLKDAEDTVKKWGRSIFKIGIEIAECHHEKWDGTGYPNGLMANEIPLSARIVAAADVFDALTSKRIYKEAYPFEESLNIIIEGSGKHFDPNISEIFKKHSSSIREVYDEFKNSQIL</sequence>
<dbReference type="GO" id="GO:0071111">
    <property type="term" value="F:cyclic-guanylate-specific phosphodiesterase activity"/>
    <property type="evidence" value="ECO:0007669"/>
    <property type="project" value="UniProtKB-EC"/>
</dbReference>
<keyword evidence="1" id="KW-0472">Membrane</keyword>
<keyword evidence="4" id="KW-1185">Reference proteome</keyword>
<feature type="transmembrane region" description="Helical" evidence="1">
    <location>
        <begin position="50"/>
        <end position="71"/>
    </location>
</feature>
<dbReference type="InterPro" id="IPR003018">
    <property type="entry name" value="GAF"/>
</dbReference>
<evidence type="ECO:0000259" key="2">
    <source>
        <dbReference type="PROSITE" id="PS51832"/>
    </source>
</evidence>
<dbReference type="InterPro" id="IPR003607">
    <property type="entry name" value="HD/PDEase_dom"/>
</dbReference>
<organism evidence="3 4">
    <name type="scientific">Oxobacter pfennigii</name>
    <dbReference type="NCBI Taxonomy" id="36849"/>
    <lineage>
        <taxon>Bacteria</taxon>
        <taxon>Bacillati</taxon>
        <taxon>Bacillota</taxon>
        <taxon>Clostridia</taxon>
        <taxon>Eubacteriales</taxon>
        <taxon>Clostridiaceae</taxon>
        <taxon>Oxobacter</taxon>
    </lineage>
</organism>
<comment type="caution">
    <text evidence="3">The sequence shown here is derived from an EMBL/GenBank/DDBJ whole genome shotgun (WGS) entry which is preliminary data.</text>
</comment>